<organism evidence="2 3">
    <name type="scientific">Thermonema lapsum</name>
    <dbReference type="NCBI Taxonomy" id="28195"/>
    <lineage>
        <taxon>Bacteria</taxon>
        <taxon>Pseudomonadati</taxon>
        <taxon>Bacteroidota</taxon>
        <taxon>Cytophagia</taxon>
        <taxon>Cytophagales</taxon>
        <taxon>Thermonemataceae</taxon>
        <taxon>Thermonema</taxon>
    </lineage>
</organism>
<keyword evidence="3" id="KW-1185">Reference proteome</keyword>
<evidence type="ECO:0000313" key="3">
    <source>
        <dbReference type="Proteomes" id="UP000537126"/>
    </source>
</evidence>
<sequence>MSKTTSLLVSFLAGAAVGFVAGILVAPYSGAETRRRLKNKAKDLQYDLQEQVSQLSHKVTELAEKYTPVSKK</sequence>
<dbReference type="InterPro" id="IPR052928">
    <property type="entry name" value="Desiccation-related_membrane"/>
</dbReference>
<dbReference type="PANTHER" id="PTHR35792:SF1">
    <property type="entry name" value="SLL0268 PROTEIN"/>
    <property type="match status" value="1"/>
</dbReference>
<keyword evidence="1" id="KW-1133">Transmembrane helix</keyword>
<name>A0A846MQF6_9BACT</name>
<dbReference type="PANTHER" id="PTHR35792">
    <property type="entry name" value="GENERAL STRESS PROTEIN"/>
    <property type="match status" value="1"/>
</dbReference>
<evidence type="ECO:0000313" key="2">
    <source>
        <dbReference type="EMBL" id="NIK73878.1"/>
    </source>
</evidence>
<gene>
    <name evidence="2" type="ORF">FHS56_001391</name>
</gene>
<dbReference type="Proteomes" id="UP000537126">
    <property type="component" value="Unassembled WGS sequence"/>
</dbReference>
<comment type="caution">
    <text evidence="2">The sequence shown here is derived from an EMBL/GenBank/DDBJ whole genome shotgun (WGS) entry which is preliminary data.</text>
</comment>
<evidence type="ECO:0000256" key="1">
    <source>
        <dbReference type="SAM" id="Phobius"/>
    </source>
</evidence>
<protein>
    <submittedName>
        <fullName evidence="2">Gas vesicle protein</fullName>
    </submittedName>
</protein>
<keyword evidence="1" id="KW-0812">Transmembrane</keyword>
<dbReference type="RefSeq" id="WP_166919139.1">
    <property type="nucleotide sequence ID" value="NZ_JAASRN010000002.1"/>
</dbReference>
<feature type="transmembrane region" description="Helical" evidence="1">
    <location>
        <begin position="6"/>
        <end position="28"/>
    </location>
</feature>
<dbReference type="Pfam" id="PF12732">
    <property type="entry name" value="YtxH"/>
    <property type="match status" value="1"/>
</dbReference>
<reference evidence="2 3" key="1">
    <citation type="submission" date="2020-03" db="EMBL/GenBank/DDBJ databases">
        <title>Genomic Encyclopedia of Type Strains, Phase IV (KMG-IV): sequencing the most valuable type-strain genomes for metagenomic binning, comparative biology and taxonomic classification.</title>
        <authorList>
            <person name="Goeker M."/>
        </authorList>
    </citation>
    <scope>NUCLEOTIDE SEQUENCE [LARGE SCALE GENOMIC DNA]</scope>
    <source>
        <strain evidence="2 3">DSM 5718</strain>
    </source>
</reference>
<dbReference type="EMBL" id="JAASRN010000002">
    <property type="protein sequence ID" value="NIK73878.1"/>
    <property type="molecule type" value="Genomic_DNA"/>
</dbReference>
<accession>A0A846MQF6</accession>
<keyword evidence="1" id="KW-0472">Membrane</keyword>
<proteinExistence type="predicted"/>
<dbReference type="InterPro" id="IPR024623">
    <property type="entry name" value="YtxH"/>
</dbReference>
<dbReference type="AlphaFoldDB" id="A0A846MQF6"/>